<reference evidence="1 2" key="1">
    <citation type="journal article" date="2011" name="J. Bacteriol.">
        <title>Complete genome sequence of Yersinia enterocolitica subsp. palearctica serogroup O:3.</title>
        <authorList>
            <person name="Batzilla J."/>
            <person name="Hoper D."/>
            <person name="Antonenka U."/>
            <person name="Heesemann J."/>
            <person name="Rakin A."/>
        </authorList>
    </citation>
    <scope>NUCLEOTIDE SEQUENCE [LARGE SCALE GENOMIC DNA]</scope>
    <source>
        <strain evidence="2">DSM 13030 / CIP 106945 / Y11</strain>
    </source>
</reference>
<dbReference type="AlphaFoldDB" id="A0A0H3NPP9"/>
<dbReference type="EMBL" id="FR729477">
    <property type="protein sequence ID" value="CBY27166.1"/>
    <property type="molecule type" value="Genomic_DNA"/>
</dbReference>
<evidence type="ECO:0000313" key="1">
    <source>
        <dbReference type="EMBL" id="CBY27166.1"/>
    </source>
</evidence>
<sequence>MMNSTTTQVNQPLEALARAAACFDLAVESSHLAHKVGLAPQDIDNIALCRCANWIGLRARA</sequence>
<gene>
    <name evidence="1" type="ordered locus">Y11_10151</name>
</gene>
<accession>A0A0H3NPP9</accession>
<dbReference type="KEGG" id="yey:Y11_10151"/>
<organism evidence="1 2">
    <name type="scientific">Yersinia enterocolitica subsp. palearctica serotype O:3 (strain DSM 13030 / CIP 106945 / Y11)</name>
    <dbReference type="NCBI Taxonomy" id="930944"/>
    <lineage>
        <taxon>Bacteria</taxon>
        <taxon>Pseudomonadati</taxon>
        <taxon>Pseudomonadota</taxon>
        <taxon>Gammaproteobacteria</taxon>
        <taxon>Enterobacterales</taxon>
        <taxon>Yersiniaceae</taxon>
        <taxon>Yersinia</taxon>
    </lineage>
</organism>
<dbReference type="PATRIC" id="fig|930944.6.peg.1003"/>
<dbReference type="Proteomes" id="UP000008084">
    <property type="component" value="Chromosome"/>
</dbReference>
<evidence type="ECO:0000313" key="2">
    <source>
        <dbReference type="Proteomes" id="UP000008084"/>
    </source>
</evidence>
<name>A0A0H3NPP9_YERE1</name>
<dbReference type="HOGENOM" id="CLU_2921814_0_0_6"/>
<protein>
    <submittedName>
        <fullName evidence="1">Putative toxin transport protein</fullName>
    </submittedName>
</protein>
<proteinExistence type="predicted"/>